<dbReference type="Pfam" id="PF02577">
    <property type="entry name" value="BFN_dom"/>
    <property type="match status" value="1"/>
</dbReference>
<proteinExistence type="predicted"/>
<dbReference type="InterPro" id="IPR036104">
    <property type="entry name" value="BFN_sf"/>
</dbReference>
<dbReference type="Gene3D" id="3.10.690.10">
    <property type="entry name" value="Bifunctional nuclease domain"/>
    <property type="match status" value="1"/>
</dbReference>
<reference evidence="2 3" key="1">
    <citation type="submission" date="2020-04" db="EMBL/GenBank/DDBJ databases">
        <authorList>
            <person name="Klaysubun C."/>
            <person name="Duangmal K."/>
            <person name="Lipun K."/>
        </authorList>
    </citation>
    <scope>NUCLEOTIDE SEQUENCE [LARGE SCALE GENOMIC DNA]</scope>
    <source>
        <strain evidence="2 3">DSM 45300</strain>
    </source>
</reference>
<gene>
    <name evidence="2" type="ORF">HF519_10735</name>
</gene>
<sequence length="175" mass="18421">MPEVRVVGIGVSPSETGAVLVLQEIAGLGRYVPVSIGRPEAEAIVLGYERVVTLRPLTHQLILAVLRALGHQVERARITELRGGVFRAELGVTGGTVVSARTSDAVALALHAGVGIWAEDTVLDAAGVAGVEWVLDEDVAGSGPDAGGGMRPDEEEVSKFRRFLNSIFPEDFDPS</sequence>
<comment type="caution">
    <text evidence="2">The sequence shown here is derived from an EMBL/GenBank/DDBJ whole genome shotgun (WGS) entry which is preliminary data.</text>
</comment>
<accession>A0A848DHA6</accession>
<evidence type="ECO:0000313" key="2">
    <source>
        <dbReference type="EMBL" id="NMH92037.1"/>
    </source>
</evidence>
<dbReference type="AlphaFoldDB" id="A0A848DHA6"/>
<organism evidence="2 3">
    <name type="scientific">Pseudonocardia bannensis</name>
    <dbReference type="NCBI Taxonomy" id="630973"/>
    <lineage>
        <taxon>Bacteria</taxon>
        <taxon>Bacillati</taxon>
        <taxon>Actinomycetota</taxon>
        <taxon>Actinomycetes</taxon>
        <taxon>Pseudonocardiales</taxon>
        <taxon>Pseudonocardiaceae</taxon>
        <taxon>Pseudonocardia</taxon>
    </lineage>
</organism>
<dbReference type="RefSeq" id="WP_169412705.1">
    <property type="nucleotide sequence ID" value="NZ_JAAXKZ010000030.1"/>
</dbReference>
<evidence type="ECO:0000259" key="1">
    <source>
        <dbReference type="PROSITE" id="PS51658"/>
    </source>
</evidence>
<dbReference type="Proteomes" id="UP000586918">
    <property type="component" value="Unassembled WGS sequence"/>
</dbReference>
<dbReference type="PROSITE" id="PS51658">
    <property type="entry name" value="BFN"/>
    <property type="match status" value="1"/>
</dbReference>
<dbReference type="GO" id="GO:0004518">
    <property type="term" value="F:nuclease activity"/>
    <property type="evidence" value="ECO:0007669"/>
    <property type="project" value="InterPro"/>
</dbReference>
<dbReference type="InterPro" id="IPR003729">
    <property type="entry name" value="Bi_nuclease_dom"/>
</dbReference>
<dbReference type="EMBL" id="JAAXKZ010000030">
    <property type="protein sequence ID" value="NMH92037.1"/>
    <property type="molecule type" value="Genomic_DNA"/>
</dbReference>
<keyword evidence="3" id="KW-1185">Reference proteome</keyword>
<evidence type="ECO:0000313" key="3">
    <source>
        <dbReference type="Proteomes" id="UP000586918"/>
    </source>
</evidence>
<dbReference type="SUPFAM" id="SSF103256">
    <property type="entry name" value="Hypothetical protein TM0160"/>
    <property type="match status" value="1"/>
</dbReference>
<protein>
    <submittedName>
        <fullName evidence="2">Bifunctional nuclease family protein</fullName>
    </submittedName>
</protein>
<name>A0A848DHA6_9PSEU</name>
<feature type="domain" description="BFN" evidence="1">
    <location>
        <begin position="1"/>
        <end position="130"/>
    </location>
</feature>